<dbReference type="Proteomes" id="UP000019112">
    <property type="component" value="Unassembled WGS sequence"/>
</dbReference>
<keyword evidence="2" id="KW-0808">Transferase</keyword>
<dbReference type="CDD" id="cd07989">
    <property type="entry name" value="LPLAT_AGPAT-like"/>
    <property type="match status" value="1"/>
</dbReference>
<dbReference type="EMBL" id="AWTR02000090">
    <property type="protein sequence ID" value="ETZ06685.1"/>
    <property type="molecule type" value="Genomic_DNA"/>
</dbReference>
<reference evidence="6 7" key="1">
    <citation type="journal article" date="2014" name="FEMS Microbiol. Lett.">
        <title>Draft genome sequences of three Holospora species (Holospora obtusa, Holospora undulata, and Holospora elegans), endonuclear symbiotic bacteria of the ciliate Paramecium caudatum.</title>
        <authorList>
            <person name="Dohra H."/>
            <person name="Tanaka K."/>
            <person name="Suzuki T."/>
            <person name="Fujishima M."/>
            <person name="Suzuki H."/>
        </authorList>
    </citation>
    <scope>NUCLEOTIDE SEQUENCE [LARGE SCALE GENOMIC DNA]</scope>
    <source>
        <strain evidence="6 7">F1</strain>
    </source>
</reference>
<feature type="transmembrane region" description="Helical" evidence="4">
    <location>
        <begin position="21"/>
        <end position="41"/>
    </location>
</feature>
<proteinExistence type="predicted"/>
<organism evidence="6 7">
    <name type="scientific">Holospora obtusa F1</name>
    <dbReference type="NCBI Taxonomy" id="1399147"/>
    <lineage>
        <taxon>Bacteria</taxon>
        <taxon>Pseudomonadati</taxon>
        <taxon>Pseudomonadota</taxon>
        <taxon>Alphaproteobacteria</taxon>
        <taxon>Holosporales</taxon>
        <taxon>Holosporaceae</taxon>
        <taxon>Holospora</taxon>
    </lineage>
</organism>
<evidence type="ECO:0000313" key="7">
    <source>
        <dbReference type="Proteomes" id="UP000019112"/>
    </source>
</evidence>
<keyword evidence="4" id="KW-1133">Transmembrane helix</keyword>
<protein>
    <submittedName>
        <fullName evidence="6">2-acyl-glycerophospho-ethanolamine acyltransferase</fullName>
    </submittedName>
</protein>
<dbReference type="OrthoDB" id="5290997at2"/>
<name>W6TFB3_HOLOB</name>
<gene>
    <name evidence="6" type="ORF">P618_201143</name>
</gene>
<feature type="domain" description="Phospholipid/glycerol acyltransferase" evidence="5">
    <location>
        <begin position="86"/>
        <end position="198"/>
    </location>
</feature>
<dbReference type="SMART" id="SM00563">
    <property type="entry name" value="PlsC"/>
    <property type="match status" value="1"/>
</dbReference>
<sequence>MDRKNLLTRFYLKGYRILAHLCFYSENFFITLLGGLALPFLYLGPVSWSHRVAQWWCRCLLASATRYLGITWKVKNLPSKNDHPKLLIACAHQSVWETLILTIIFKTPSFVLKNTLMRVPILGWFFRRLHMIPIERGKMISKNFLKKAQKSLDEERSIVIFPEGKRVPFGKTARCHQGVFFLYKTFNLPVLVLSLNSGFFWPPRRFFKNSGCIEMQGHPLIEVGLDKETFHKKLCTCIQQGNACLAQNIQIK</sequence>
<dbReference type="PANTHER" id="PTHR10434:SF40">
    <property type="entry name" value="1-ACYL-SN-GLYCEROL-3-PHOSPHATE ACYLTRANSFERASE"/>
    <property type="match status" value="1"/>
</dbReference>
<comment type="caution">
    <text evidence="6">The sequence shown here is derived from an EMBL/GenBank/DDBJ whole genome shotgun (WGS) entry which is preliminary data.</text>
</comment>
<evidence type="ECO:0000256" key="3">
    <source>
        <dbReference type="ARBA" id="ARBA00023315"/>
    </source>
</evidence>
<dbReference type="AlphaFoldDB" id="W6TFB3"/>
<dbReference type="STRING" id="1399147.P618_201143"/>
<dbReference type="InterPro" id="IPR002123">
    <property type="entry name" value="Plipid/glycerol_acylTrfase"/>
</dbReference>
<keyword evidence="7" id="KW-1185">Reference proteome</keyword>
<dbReference type="PANTHER" id="PTHR10434">
    <property type="entry name" value="1-ACYL-SN-GLYCEROL-3-PHOSPHATE ACYLTRANSFERASE"/>
    <property type="match status" value="1"/>
</dbReference>
<evidence type="ECO:0000256" key="2">
    <source>
        <dbReference type="ARBA" id="ARBA00022679"/>
    </source>
</evidence>
<dbReference type="GO" id="GO:0006654">
    <property type="term" value="P:phosphatidic acid biosynthetic process"/>
    <property type="evidence" value="ECO:0007669"/>
    <property type="project" value="TreeGrafter"/>
</dbReference>
<comment type="pathway">
    <text evidence="1">Lipid metabolism.</text>
</comment>
<evidence type="ECO:0000256" key="1">
    <source>
        <dbReference type="ARBA" id="ARBA00005189"/>
    </source>
</evidence>
<evidence type="ECO:0000313" key="6">
    <source>
        <dbReference type="EMBL" id="ETZ06685.1"/>
    </source>
</evidence>
<dbReference type="eggNOG" id="COG0204">
    <property type="taxonomic scope" value="Bacteria"/>
</dbReference>
<evidence type="ECO:0000256" key="4">
    <source>
        <dbReference type="SAM" id="Phobius"/>
    </source>
</evidence>
<keyword evidence="4" id="KW-0812">Transmembrane</keyword>
<keyword evidence="3 6" id="KW-0012">Acyltransferase</keyword>
<dbReference type="Pfam" id="PF01553">
    <property type="entry name" value="Acyltransferase"/>
    <property type="match status" value="1"/>
</dbReference>
<keyword evidence="4" id="KW-0472">Membrane</keyword>
<accession>W6TFB3</accession>
<evidence type="ECO:0000259" key="5">
    <source>
        <dbReference type="SMART" id="SM00563"/>
    </source>
</evidence>
<dbReference type="SUPFAM" id="SSF69593">
    <property type="entry name" value="Glycerol-3-phosphate (1)-acyltransferase"/>
    <property type="match status" value="1"/>
</dbReference>
<dbReference type="GO" id="GO:0003841">
    <property type="term" value="F:1-acylglycerol-3-phosphate O-acyltransferase activity"/>
    <property type="evidence" value="ECO:0007669"/>
    <property type="project" value="TreeGrafter"/>
</dbReference>
<dbReference type="RefSeq" id="WP_021827923.1">
    <property type="nucleotide sequence ID" value="NZ_AWTR02000090.1"/>
</dbReference>